<dbReference type="InterPro" id="IPR025110">
    <property type="entry name" value="AMP-bd_C"/>
</dbReference>
<evidence type="ECO:0000256" key="5">
    <source>
        <dbReference type="HAMAP-Rule" id="MF_00731"/>
    </source>
</evidence>
<evidence type="ECO:0000313" key="9">
    <source>
        <dbReference type="Proteomes" id="UP000070376"/>
    </source>
</evidence>
<dbReference type="SUPFAM" id="SSF56801">
    <property type="entry name" value="Acetyl-CoA synthetase-like"/>
    <property type="match status" value="1"/>
</dbReference>
<dbReference type="InterPro" id="IPR010192">
    <property type="entry name" value="MenE"/>
</dbReference>
<dbReference type="PROSITE" id="PS00455">
    <property type="entry name" value="AMP_BINDING"/>
    <property type="match status" value="1"/>
</dbReference>
<feature type="domain" description="AMP-dependent synthetase/ligase" evidence="6">
    <location>
        <begin position="24"/>
        <end position="366"/>
    </location>
</feature>
<comment type="caution">
    <text evidence="8">The sequence shown here is derived from an EMBL/GenBank/DDBJ whole genome shotgun (WGS) entry which is preliminary data.</text>
</comment>
<comment type="pathway">
    <text evidence="5">Quinol/quinone metabolism; menaquinone biosynthesis.</text>
</comment>
<keyword evidence="3 5" id="KW-0547">Nucleotide-binding</keyword>
<evidence type="ECO:0000313" key="8">
    <source>
        <dbReference type="EMBL" id="KWZ82828.1"/>
    </source>
</evidence>
<name>A0A133KTD7_HEYCO</name>
<keyword evidence="1 5" id="KW-0474">Menaquinone biosynthesis</keyword>
<organism evidence="8 9">
    <name type="scientific">Heyndrickxia coagulans</name>
    <name type="common">Weizmannia coagulans</name>
    <dbReference type="NCBI Taxonomy" id="1398"/>
    <lineage>
        <taxon>Bacteria</taxon>
        <taxon>Bacillati</taxon>
        <taxon>Bacillota</taxon>
        <taxon>Bacilli</taxon>
        <taxon>Bacillales</taxon>
        <taxon>Bacillaceae</taxon>
        <taxon>Heyndrickxia</taxon>
    </lineage>
</organism>
<dbReference type="CDD" id="cd05912">
    <property type="entry name" value="OSB_CoA_lg"/>
    <property type="match status" value="1"/>
</dbReference>
<evidence type="ECO:0000256" key="1">
    <source>
        <dbReference type="ARBA" id="ARBA00022428"/>
    </source>
</evidence>
<dbReference type="NCBIfam" id="TIGR01923">
    <property type="entry name" value="menE"/>
    <property type="match status" value="1"/>
</dbReference>
<dbReference type="InterPro" id="IPR045851">
    <property type="entry name" value="AMP-bd_C_sf"/>
</dbReference>
<dbReference type="AlphaFoldDB" id="A0A133KTD7"/>
<dbReference type="EC" id="6.2.1.26" evidence="5"/>
<reference evidence="9" key="1">
    <citation type="submission" date="2016-01" db="EMBL/GenBank/DDBJ databases">
        <authorList>
            <person name="Mitreva M."/>
            <person name="Pepin K.H."/>
            <person name="Mihindukulasuriya K.A."/>
            <person name="Fulton R."/>
            <person name="Fronick C."/>
            <person name="O'Laughlin M."/>
            <person name="Miner T."/>
            <person name="Herter B."/>
            <person name="Rosa B.A."/>
            <person name="Cordes M."/>
            <person name="Tomlinson C."/>
            <person name="Wollam A."/>
            <person name="Palsikar V.B."/>
            <person name="Mardis E.R."/>
            <person name="Wilson R.K."/>
        </authorList>
    </citation>
    <scope>NUCLEOTIDE SEQUENCE [LARGE SCALE GENOMIC DNA]</scope>
    <source>
        <strain evidence="9">GED7749B</strain>
    </source>
</reference>
<protein>
    <recommendedName>
        <fullName evidence="5">2-succinylbenzoate--CoA ligase</fullName>
        <ecNumber evidence="5">6.2.1.26</ecNumber>
    </recommendedName>
    <alternativeName>
        <fullName evidence="5">o-succinylbenzoyl-CoA synthetase</fullName>
        <shortName evidence="5">OSB-CoA synthetase</shortName>
    </alternativeName>
</protein>
<dbReference type="Gene3D" id="3.40.50.12780">
    <property type="entry name" value="N-terminal domain of ligase-like"/>
    <property type="match status" value="1"/>
</dbReference>
<comment type="pathway">
    <text evidence="5">Quinol/quinone metabolism; 1,4-dihydroxy-2-naphthoate biosynthesis; 1,4-dihydroxy-2-naphthoate from chorismate: step 5/7.</text>
</comment>
<evidence type="ECO:0000259" key="6">
    <source>
        <dbReference type="Pfam" id="PF00501"/>
    </source>
</evidence>
<dbReference type="InterPro" id="IPR050237">
    <property type="entry name" value="ATP-dep_AMP-bd_enzyme"/>
</dbReference>
<dbReference type="EMBL" id="LRPN01000048">
    <property type="protein sequence ID" value="KWZ82828.1"/>
    <property type="molecule type" value="Genomic_DNA"/>
</dbReference>
<dbReference type="PATRIC" id="fig|1398.22.peg.1596"/>
<comment type="function">
    <text evidence="5">Converts 2-succinylbenzoate (OSB) to 2-succinylbenzoyl-CoA (OSB-CoA).</text>
</comment>
<comment type="similarity">
    <text evidence="5">Belongs to the ATP-dependent AMP-binding enzyme family. MenE subfamily.</text>
</comment>
<dbReference type="Pfam" id="PF13193">
    <property type="entry name" value="AMP-binding_C"/>
    <property type="match status" value="1"/>
</dbReference>
<accession>A0A133KTD7</accession>
<keyword evidence="2 5" id="KW-0436">Ligase</keyword>
<keyword evidence="4 5" id="KW-0067">ATP-binding</keyword>
<dbReference type="UniPathway" id="UPA00079"/>
<dbReference type="GO" id="GO:0008756">
    <property type="term" value="F:o-succinylbenzoate-CoA ligase activity"/>
    <property type="evidence" value="ECO:0007669"/>
    <property type="project" value="UniProtKB-UniRule"/>
</dbReference>
<dbReference type="PANTHER" id="PTHR43767:SF1">
    <property type="entry name" value="NONRIBOSOMAL PEPTIDE SYNTHASE PES1 (EUROFUNG)-RELATED"/>
    <property type="match status" value="1"/>
</dbReference>
<evidence type="ECO:0000259" key="7">
    <source>
        <dbReference type="Pfam" id="PF13193"/>
    </source>
</evidence>
<dbReference type="GO" id="GO:0009234">
    <property type="term" value="P:menaquinone biosynthetic process"/>
    <property type="evidence" value="ECO:0007669"/>
    <property type="project" value="UniProtKB-UniRule"/>
</dbReference>
<comment type="catalytic activity">
    <reaction evidence="5">
        <text>2-succinylbenzoate + ATP + CoA = 2-succinylbenzoyl-CoA + AMP + diphosphate</text>
        <dbReference type="Rhea" id="RHEA:17009"/>
        <dbReference type="ChEBI" id="CHEBI:18325"/>
        <dbReference type="ChEBI" id="CHEBI:30616"/>
        <dbReference type="ChEBI" id="CHEBI:33019"/>
        <dbReference type="ChEBI" id="CHEBI:57287"/>
        <dbReference type="ChEBI" id="CHEBI:57364"/>
        <dbReference type="ChEBI" id="CHEBI:456215"/>
        <dbReference type="EC" id="6.2.1.26"/>
    </reaction>
</comment>
<evidence type="ECO:0000256" key="3">
    <source>
        <dbReference type="ARBA" id="ARBA00022741"/>
    </source>
</evidence>
<dbReference type="InterPro" id="IPR000873">
    <property type="entry name" value="AMP-dep_synth/lig_dom"/>
</dbReference>
<evidence type="ECO:0000256" key="2">
    <source>
        <dbReference type="ARBA" id="ARBA00022598"/>
    </source>
</evidence>
<dbReference type="NCBIfam" id="NF002966">
    <property type="entry name" value="PRK03640.1"/>
    <property type="match status" value="1"/>
</dbReference>
<dbReference type="InterPro" id="IPR020845">
    <property type="entry name" value="AMP-binding_CS"/>
</dbReference>
<gene>
    <name evidence="5" type="primary">menE</name>
    <name evidence="8" type="ORF">HMPREF3213_01588</name>
</gene>
<dbReference type="Proteomes" id="UP000070376">
    <property type="component" value="Unassembled WGS sequence"/>
</dbReference>
<dbReference type="GO" id="GO:0005524">
    <property type="term" value="F:ATP binding"/>
    <property type="evidence" value="ECO:0007669"/>
    <property type="project" value="UniProtKB-KW"/>
</dbReference>
<sequence length="501" mass="55847">MKKQKWHVQNRFLPGDVMLPNFLKQRAYLTPNRIALISQGTSLTFAGLYEKAKETARKLSGCGMQAEDTAAVLLNSRAETAVILHALQQLRVRTLFLNHRLTPAEMQYQLTDSGAKWLITEKSFREKAEVLNETATVIQSEALDDLPAAGYEERAEFAFEDVCSIMYTSGTTGKPKGVLQTYGNHWWSAAGSALNLGVREDDTWLCAVPLFHISGFSILMRSVFYGMTVYLMEKFDEKETAKLLKSGRITTMSVVTNMLQRLLRELGQERLHPNFRCLLLGGGPAPRPLLEACAEKNIPVFQSYGMTETASQTVTLAPEDSLRKIGSAGKPLFPAQIRIVSDGKVCGPFEHGEIAVKGPNVTIGYLNRPDANQKSFRDGWFFTGDIGYLDDEGFLYVLDRRSDLIISGGENIYPAEIEEVLLAHPDILEAGVIGVEDEKWGQVPAAFIVTKRAVQERELQAFCETRLAKFKIPKKVYAVPALPRNASNKLVRRKLLELLPS</sequence>
<dbReference type="InterPro" id="IPR042099">
    <property type="entry name" value="ANL_N_sf"/>
</dbReference>
<dbReference type="HAMAP" id="MF_00731">
    <property type="entry name" value="MenE"/>
    <property type="match status" value="1"/>
</dbReference>
<dbReference type="PANTHER" id="PTHR43767">
    <property type="entry name" value="LONG-CHAIN-FATTY-ACID--COA LIGASE"/>
    <property type="match status" value="1"/>
</dbReference>
<proteinExistence type="inferred from homology"/>
<dbReference type="Gene3D" id="3.30.300.30">
    <property type="match status" value="1"/>
</dbReference>
<evidence type="ECO:0000256" key="4">
    <source>
        <dbReference type="ARBA" id="ARBA00022840"/>
    </source>
</evidence>
<dbReference type="Pfam" id="PF00501">
    <property type="entry name" value="AMP-binding"/>
    <property type="match status" value="1"/>
</dbReference>
<dbReference type="UniPathway" id="UPA01057">
    <property type="reaction ID" value="UER00166"/>
</dbReference>
<feature type="domain" description="AMP-binding enzyme C-terminal" evidence="7">
    <location>
        <begin position="416"/>
        <end position="489"/>
    </location>
</feature>